<dbReference type="Pfam" id="PF00856">
    <property type="entry name" value="SET"/>
    <property type="match status" value="1"/>
</dbReference>
<keyword evidence="4" id="KW-1185">Reference proteome</keyword>
<dbReference type="EMBL" id="MU853767">
    <property type="protein sequence ID" value="KAK3943219.1"/>
    <property type="molecule type" value="Genomic_DNA"/>
</dbReference>
<evidence type="ECO:0000313" key="4">
    <source>
        <dbReference type="Proteomes" id="UP001303473"/>
    </source>
</evidence>
<dbReference type="SUPFAM" id="SSF82199">
    <property type="entry name" value="SET domain"/>
    <property type="match status" value="1"/>
</dbReference>
<dbReference type="InterPro" id="IPR046341">
    <property type="entry name" value="SET_dom_sf"/>
</dbReference>
<dbReference type="Gene3D" id="2.170.270.10">
    <property type="entry name" value="SET domain"/>
    <property type="match status" value="1"/>
</dbReference>
<dbReference type="GO" id="GO:0005634">
    <property type="term" value="C:nucleus"/>
    <property type="evidence" value="ECO:0007669"/>
    <property type="project" value="TreeGrafter"/>
</dbReference>
<reference evidence="4" key="1">
    <citation type="journal article" date="2023" name="Mol. Phylogenet. Evol.">
        <title>Genome-scale phylogeny and comparative genomics of the fungal order Sordariales.</title>
        <authorList>
            <person name="Hensen N."/>
            <person name="Bonometti L."/>
            <person name="Westerberg I."/>
            <person name="Brannstrom I.O."/>
            <person name="Guillou S."/>
            <person name="Cros-Aarteil S."/>
            <person name="Calhoun S."/>
            <person name="Haridas S."/>
            <person name="Kuo A."/>
            <person name="Mondo S."/>
            <person name="Pangilinan J."/>
            <person name="Riley R."/>
            <person name="LaButti K."/>
            <person name="Andreopoulos B."/>
            <person name="Lipzen A."/>
            <person name="Chen C."/>
            <person name="Yan M."/>
            <person name="Daum C."/>
            <person name="Ng V."/>
            <person name="Clum A."/>
            <person name="Steindorff A."/>
            <person name="Ohm R.A."/>
            <person name="Martin F."/>
            <person name="Silar P."/>
            <person name="Natvig D.O."/>
            <person name="Lalanne C."/>
            <person name="Gautier V."/>
            <person name="Ament-Velasquez S.L."/>
            <person name="Kruys A."/>
            <person name="Hutchinson M.I."/>
            <person name="Powell A.J."/>
            <person name="Barry K."/>
            <person name="Miller A.N."/>
            <person name="Grigoriev I.V."/>
            <person name="Debuchy R."/>
            <person name="Gladieux P."/>
            <person name="Hiltunen Thoren M."/>
            <person name="Johannesson H."/>
        </authorList>
    </citation>
    <scope>NUCLEOTIDE SEQUENCE [LARGE SCALE GENOMIC DNA]</scope>
    <source>
        <strain evidence="4">CBS 340.73</strain>
    </source>
</reference>
<proteinExistence type="predicted"/>
<dbReference type="AlphaFoldDB" id="A0AAN6S7E0"/>
<evidence type="ECO:0000256" key="1">
    <source>
        <dbReference type="SAM" id="MobiDB-lite"/>
    </source>
</evidence>
<organism evidence="3 4">
    <name type="scientific">Diplogelasinospora grovesii</name>
    <dbReference type="NCBI Taxonomy" id="303347"/>
    <lineage>
        <taxon>Eukaryota</taxon>
        <taxon>Fungi</taxon>
        <taxon>Dikarya</taxon>
        <taxon>Ascomycota</taxon>
        <taxon>Pezizomycotina</taxon>
        <taxon>Sordariomycetes</taxon>
        <taxon>Sordariomycetidae</taxon>
        <taxon>Sordariales</taxon>
        <taxon>Diplogelasinosporaceae</taxon>
        <taxon>Diplogelasinospora</taxon>
    </lineage>
</organism>
<accession>A0AAN6S7E0</accession>
<dbReference type="Proteomes" id="UP001303473">
    <property type="component" value="Unassembled WGS sequence"/>
</dbReference>
<feature type="domain" description="SET" evidence="2">
    <location>
        <begin position="68"/>
        <end position="249"/>
    </location>
</feature>
<dbReference type="PANTHER" id="PTHR12197">
    <property type="entry name" value="HISTONE-LYSINE N-METHYLTRANSFERASE SMYD"/>
    <property type="match status" value="1"/>
</dbReference>
<dbReference type="InterPro" id="IPR001214">
    <property type="entry name" value="SET_dom"/>
</dbReference>
<protein>
    <recommendedName>
        <fullName evidence="2">SET domain-containing protein</fullName>
    </recommendedName>
</protein>
<evidence type="ECO:0000313" key="3">
    <source>
        <dbReference type="EMBL" id="KAK3943219.1"/>
    </source>
</evidence>
<feature type="region of interest" description="Disordered" evidence="1">
    <location>
        <begin position="1"/>
        <end position="24"/>
    </location>
</feature>
<dbReference type="PANTHER" id="PTHR12197:SF251">
    <property type="entry name" value="EG:BACR7C10.4 PROTEIN"/>
    <property type="match status" value="1"/>
</dbReference>
<dbReference type="InterPro" id="IPR050869">
    <property type="entry name" value="H3K4_H4K5_MeTrfase"/>
</dbReference>
<gene>
    <name evidence="3" type="ORF">QBC46DRAFT_421498</name>
</gene>
<dbReference type="PROSITE" id="PS50280">
    <property type="entry name" value="SET"/>
    <property type="match status" value="1"/>
</dbReference>
<sequence length="507" mass="57229">MASHPPVSDHSSSALNDDFKPSPREAFHTNPDLCRYMLRTVTSAVPLAIRSALVSMGSGLFVGNAVEEGREIYRSEPMISCIDADKDTECQKKGWSKFHMEECKILNQTPKLRPYHLVLHRLLFWQRRKFISTEQGKALDYLETHFLDYSDDEDRATEIYEQATGIRDATRKTARMDLVWKLVPAMMTNCIPIRQAAQKESIGAALDLVTSVINHSCDPNAFVFFEGNQLRVRSLKKIAANEEITICYTDPTISVAMRQEILKRSHFFDCRCTRCRAEEREHAAILKDQKGQSSLEILHQAQRDLVALMRSTALAHKYPGLHPDFENLGAVETQLRTISLRAFPVSSWPDHIEPLPSSRLALAMFHLERGKRVSALRNALWGKLASHRRGGPEWVNEMLDVFRVLISLGSPPPPSPDEGLIPELIDIRTVAYGYLYELCKQAAKFFGGDSEYTMGIGNMYATVLEKTQTGSPKPGTEEFEKMFDDAQAKLMKWAHVPTGYGVVLSPQ</sequence>
<name>A0AAN6S7E0_9PEZI</name>
<evidence type="ECO:0000259" key="2">
    <source>
        <dbReference type="PROSITE" id="PS50280"/>
    </source>
</evidence>
<comment type="caution">
    <text evidence="3">The sequence shown here is derived from an EMBL/GenBank/DDBJ whole genome shotgun (WGS) entry which is preliminary data.</text>
</comment>
<dbReference type="CDD" id="cd20071">
    <property type="entry name" value="SET_SMYD"/>
    <property type="match status" value="1"/>
</dbReference>